<dbReference type="InterPro" id="IPR012347">
    <property type="entry name" value="Ferritin-like"/>
</dbReference>
<proteinExistence type="predicted"/>
<evidence type="ECO:0000259" key="1">
    <source>
        <dbReference type="PROSITE" id="PS51085"/>
    </source>
</evidence>
<evidence type="ECO:0000313" key="2">
    <source>
        <dbReference type="EMBL" id="GEO40642.1"/>
    </source>
</evidence>
<protein>
    <recommendedName>
        <fullName evidence="1">2Fe-2S ferredoxin-type domain-containing protein</fullName>
    </recommendedName>
</protein>
<dbReference type="InterPro" id="IPR036010">
    <property type="entry name" value="2Fe-2S_ferredoxin-like_sf"/>
</dbReference>
<evidence type="ECO:0000313" key="3">
    <source>
        <dbReference type="Proteomes" id="UP000321523"/>
    </source>
</evidence>
<dbReference type="InterPro" id="IPR009078">
    <property type="entry name" value="Ferritin-like_SF"/>
</dbReference>
<organism evidence="2 3">
    <name type="scientific">Skermanella aerolata</name>
    <dbReference type="NCBI Taxonomy" id="393310"/>
    <lineage>
        <taxon>Bacteria</taxon>
        <taxon>Pseudomonadati</taxon>
        <taxon>Pseudomonadota</taxon>
        <taxon>Alphaproteobacteria</taxon>
        <taxon>Rhodospirillales</taxon>
        <taxon>Azospirillaceae</taxon>
        <taxon>Skermanella</taxon>
    </lineage>
</organism>
<dbReference type="SUPFAM" id="SSF47240">
    <property type="entry name" value="Ferritin-like"/>
    <property type="match status" value="1"/>
</dbReference>
<dbReference type="InterPro" id="IPR012675">
    <property type="entry name" value="Beta-grasp_dom_sf"/>
</dbReference>
<dbReference type="Pfam" id="PF00111">
    <property type="entry name" value="Fer2"/>
    <property type="match status" value="1"/>
</dbReference>
<gene>
    <name evidence="2" type="ORF">SAE02_47900</name>
</gene>
<reference evidence="2 3" key="1">
    <citation type="submission" date="2019-07" db="EMBL/GenBank/DDBJ databases">
        <title>Whole genome shotgun sequence of Skermanella aerolata NBRC 106429.</title>
        <authorList>
            <person name="Hosoyama A."/>
            <person name="Uohara A."/>
            <person name="Ohji S."/>
            <person name="Ichikawa N."/>
        </authorList>
    </citation>
    <scope>NUCLEOTIDE SEQUENCE [LARGE SCALE GENOMIC DNA]</scope>
    <source>
        <strain evidence="2 3">NBRC 106429</strain>
    </source>
</reference>
<dbReference type="PROSITE" id="PS51085">
    <property type="entry name" value="2FE2S_FER_2"/>
    <property type="match status" value="1"/>
</dbReference>
<dbReference type="PROSITE" id="PS00197">
    <property type="entry name" value="2FE2S_FER_1"/>
    <property type="match status" value="1"/>
</dbReference>
<sequence length="298" mass="32836">MANVTFKSPVMAKDVTLYAVAGDRGTLLALAKEHKLPIPFDCGDGNCGSCLVEIKHLGTNKPYGLALTEKEKEMLRQLGKITPAEIENAETNDMPPRYRLACQYFVRDEDIAVIFAGDETLPKARPALSTAVKSYKGGLEIASVEEFLGYAVKVEEDAAIHFEELAVEMAKVGNKEISELFTQLGEYSRLHLAEAKKRAGSVDVSCFMPGDHVWPDLATPERTALWAGDPSLSRLDALKAALHGEKLGFEFYLTVAGHTKDAEIETLAKEFVKEESEHVAILERWIEREEAARKLALA</sequence>
<dbReference type="Gene3D" id="3.10.20.30">
    <property type="match status" value="1"/>
</dbReference>
<dbReference type="GO" id="GO:0051537">
    <property type="term" value="F:2 iron, 2 sulfur cluster binding"/>
    <property type="evidence" value="ECO:0007669"/>
    <property type="project" value="InterPro"/>
</dbReference>
<dbReference type="OrthoDB" id="9793027at2"/>
<accession>A0A512DW09</accession>
<feature type="domain" description="2Fe-2S ferredoxin-type" evidence="1">
    <location>
        <begin position="2"/>
        <end position="119"/>
    </location>
</feature>
<dbReference type="CDD" id="cd00207">
    <property type="entry name" value="fer2"/>
    <property type="match status" value="1"/>
</dbReference>
<dbReference type="CDD" id="cd01045">
    <property type="entry name" value="Ferritin_like_AB"/>
    <property type="match status" value="1"/>
</dbReference>
<name>A0A512DW09_9PROT</name>
<dbReference type="SUPFAM" id="SSF54292">
    <property type="entry name" value="2Fe-2S ferredoxin-like"/>
    <property type="match status" value="1"/>
</dbReference>
<dbReference type="EMBL" id="BJYZ01000022">
    <property type="protein sequence ID" value="GEO40642.1"/>
    <property type="molecule type" value="Genomic_DNA"/>
</dbReference>
<keyword evidence="3" id="KW-1185">Reference proteome</keyword>
<dbReference type="Gene3D" id="1.20.1260.10">
    <property type="match status" value="1"/>
</dbReference>
<dbReference type="Proteomes" id="UP000321523">
    <property type="component" value="Unassembled WGS sequence"/>
</dbReference>
<dbReference type="InterPro" id="IPR001041">
    <property type="entry name" value="2Fe-2S_ferredoxin-type"/>
</dbReference>
<dbReference type="InterPro" id="IPR006058">
    <property type="entry name" value="2Fe2S_fd_BS"/>
</dbReference>
<dbReference type="AlphaFoldDB" id="A0A512DW09"/>
<comment type="caution">
    <text evidence="2">The sequence shown here is derived from an EMBL/GenBank/DDBJ whole genome shotgun (WGS) entry which is preliminary data.</text>
</comment>